<dbReference type="EMBL" id="AOMA01000194">
    <property type="protein sequence ID" value="EMA28476.1"/>
    <property type="molecule type" value="Genomic_DNA"/>
</dbReference>
<dbReference type="PANTHER" id="PTHR32481">
    <property type="entry name" value="AMINOPEPTIDASE"/>
    <property type="match status" value="1"/>
</dbReference>
<comment type="caution">
    <text evidence="3">The sequence shown here is derived from an EMBL/GenBank/DDBJ whole genome shotgun (WGS) entry which is preliminary data.</text>
</comment>
<dbReference type="Proteomes" id="UP000011607">
    <property type="component" value="Unassembled WGS sequence"/>
</dbReference>
<evidence type="ECO:0000313" key="4">
    <source>
        <dbReference type="Proteomes" id="UP000011607"/>
    </source>
</evidence>
<proteinExistence type="predicted"/>
<evidence type="ECO:0000313" key="3">
    <source>
        <dbReference type="EMBL" id="EMA28476.1"/>
    </source>
</evidence>
<dbReference type="SUPFAM" id="SSF101821">
    <property type="entry name" value="Aminopeptidase/glucanase lid domain"/>
    <property type="match status" value="1"/>
</dbReference>
<accession>M0L4J0</accession>
<dbReference type="GO" id="GO:0046872">
    <property type="term" value="F:metal ion binding"/>
    <property type="evidence" value="ECO:0007669"/>
    <property type="project" value="UniProtKB-KW"/>
</dbReference>
<sequence>MYDWTVTQLTDPSEVRIDIGAEDRADARNCVTVGDPVTVAAEPTELTNGRIAARCHDNRTGAYIVAEVIRRVARTTPDTTVLGVSTVQEEIGRRGASMISAEYDVDAVLVVDAGVATDSPKASPSVGNRITLGSGPIVARGGGTHHRLVAAARSVADATDRSIQFQATPDGTGTDADAFATEHGPVPTLHLGFPTRNLHTTVEVVDAGDVEATIGLLTDLLSRIGDAGTIDRL</sequence>
<dbReference type="Pfam" id="PF05343">
    <property type="entry name" value="Peptidase_M42"/>
    <property type="match status" value="1"/>
</dbReference>
<reference evidence="3 4" key="1">
    <citation type="journal article" date="2014" name="PLoS Genet.">
        <title>Phylogenetically driven sequencing of extremely halophilic archaea reveals strategies for static and dynamic osmo-response.</title>
        <authorList>
            <person name="Becker E.A."/>
            <person name="Seitzer P.M."/>
            <person name="Tritt A."/>
            <person name="Larsen D."/>
            <person name="Krusor M."/>
            <person name="Yao A.I."/>
            <person name="Wu D."/>
            <person name="Madern D."/>
            <person name="Eisen J.A."/>
            <person name="Darling A.E."/>
            <person name="Facciotti M.T."/>
        </authorList>
    </citation>
    <scope>NUCLEOTIDE SEQUENCE [LARGE SCALE GENOMIC DNA]</scope>
    <source>
        <strain evidence="3 4">JCM 10879</strain>
    </source>
</reference>
<dbReference type="Gene3D" id="3.40.630.10">
    <property type="entry name" value="Zn peptidases"/>
    <property type="match status" value="1"/>
</dbReference>
<organism evidence="3 4">
    <name type="scientific">Halobiforma nitratireducens JCM 10879</name>
    <dbReference type="NCBI Taxonomy" id="1227454"/>
    <lineage>
        <taxon>Archaea</taxon>
        <taxon>Methanobacteriati</taxon>
        <taxon>Methanobacteriota</taxon>
        <taxon>Stenosarchaea group</taxon>
        <taxon>Halobacteria</taxon>
        <taxon>Halobacteriales</taxon>
        <taxon>Natrialbaceae</taxon>
        <taxon>Halobiforma</taxon>
    </lineage>
</organism>
<name>M0L4J0_9EURY</name>
<evidence type="ECO:0000256" key="1">
    <source>
        <dbReference type="ARBA" id="ARBA00022723"/>
    </source>
</evidence>
<protein>
    <submittedName>
        <fullName evidence="3">Peptidase M42 family protein</fullName>
    </submittedName>
</protein>
<dbReference type="InterPro" id="IPR051464">
    <property type="entry name" value="Peptidase_M42_aminopept"/>
</dbReference>
<dbReference type="PANTHER" id="PTHR32481:SF0">
    <property type="entry name" value="AMINOPEPTIDASE YPDE-RELATED"/>
    <property type="match status" value="1"/>
</dbReference>
<dbReference type="GO" id="GO:0016787">
    <property type="term" value="F:hydrolase activity"/>
    <property type="evidence" value="ECO:0007669"/>
    <property type="project" value="UniProtKB-KW"/>
</dbReference>
<keyword evidence="2" id="KW-0378">Hydrolase</keyword>
<dbReference type="InterPro" id="IPR008007">
    <property type="entry name" value="Peptidase_M42"/>
</dbReference>
<keyword evidence="1" id="KW-0479">Metal-binding</keyword>
<gene>
    <name evidence="3" type="ORF">C446_17544</name>
</gene>
<evidence type="ECO:0000256" key="2">
    <source>
        <dbReference type="ARBA" id="ARBA00022801"/>
    </source>
</evidence>
<keyword evidence="4" id="KW-1185">Reference proteome</keyword>
<dbReference type="SUPFAM" id="SSF53187">
    <property type="entry name" value="Zn-dependent exopeptidases"/>
    <property type="match status" value="1"/>
</dbReference>
<dbReference type="eggNOG" id="arCOG01518">
    <property type="taxonomic scope" value="Archaea"/>
</dbReference>
<dbReference type="AlphaFoldDB" id="M0L4J0"/>